<evidence type="ECO:0000313" key="2">
    <source>
        <dbReference type="EMBL" id="AXK61064.1"/>
    </source>
</evidence>
<proteinExistence type="predicted"/>
<accession>A0A345ZCP7</accession>
<reference evidence="2 3" key="1">
    <citation type="submission" date="2017-12" db="EMBL/GenBank/DDBJ databases">
        <title>Chromulinavorax destructans is a abundant pathogen of dominant heterotrophic picoflagllates.</title>
        <authorList>
            <person name="Deeg C.M."/>
            <person name="Zimmer M."/>
            <person name="Suttle C.A."/>
        </authorList>
    </citation>
    <scope>NUCLEOTIDE SEQUENCE [LARGE SCALE GENOMIC DNA]</scope>
    <source>
        <strain evidence="2 3">SeV1</strain>
    </source>
</reference>
<dbReference type="RefSeq" id="WP_115586079.1">
    <property type="nucleotide sequence ID" value="NZ_CP025544.1"/>
</dbReference>
<feature type="chain" id="PRO_5016873516" evidence="1">
    <location>
        <begin position="23"/>
        <end position="163"/>
    </location>
</feature>
<protein>
    <submittedName>
        <fullName evidence="2">Uncharacterized protein</fullName>
    </submittedName>
</protein>
<feature type="signal peptide" evidence="1">
    <location>
        <begin position="1"/>
        <end position="22"/>
    </location>
</feature>
<organism evidence="2 3">
    <name type="scientific">Candidatus Chromulinivorax destructor</name>
    <dbReference type="NCBI Taxonomy" id="2066483"/>
    <lineage>
        <taxon>Bacteria</taxon>
        <taxon>Candidatus Babelota</taxon>
        <taxon>Candidatus Babeliae</taxon>
        <taxon>Candidatus Babeliales</taxon>
        <taxon>Candidatus Chromulinivoraceae</taxon>
        <taxon>Candidatus Chromulinivorax</taxon>
    </lineage>
</organism>
<name>A0A345ZCP7_9BACT</name>
<dbReference type="Proteomes" id="UP000254834">
    <property type="component" value="Chromosome"/>
</dbReference>
<gene>
    <name evidence="2" type="ORF">C0J27_05015</name>
</gene>
<dbReference type="EMBL" id="CP025544">
    <property type="protein sequence ID" value="AXK61064.1"/>
    <property type="molecule type" value="Genomic_DNA"/>
</dbReference>
<sequence>MKKLFSHIIFISALTCSNYMNAMFNSKAASMASSKISTAARRAISSHPKYKSADSLKTYTIDGAKGVIGGSIGAGIGLIAGGSAAIITGLIVAPPCHLANIDVDVKEIESFTSPAFVATGGLIGSAAAGGVPGVAAYGALLATAYAVGKYKAQHNIVNQNSKK</sequence>
<evidence type="ECO:0000256" key="1">
    <source>
        <dbReference type="SAM" id="SignalP"/>
    </source>
</evidence>
<dbReference type="AlphaFoldDB" id="A0A345ZCP7"/>
<keyword evidence="3" id="KW-1185">Reference proteome</keyword>
<dbReference type="KEGG" id="cdes:C0J27_05015"/>
<evidence type="ECO:0000313" key="3">
    <source>
        <dbReference type="Proteomes" id="UP000254834"/>
    </source>
</evidence>
<keyword evidence="1" id="KW-0732">Signal</keyword>